<comment type="caution">
    <text evidence="3">The sequence shown here is derived from an EMBL/GenBank/DDBJ whole genome shotgun (WGS) entry which is preliminary data.</text>
</comment>
<keyword evidence="2" id="KW-1133">Transmembrane helix</keyword>
<dbReference type="Proteomes" id="UP000650467">
    <property type="component" value="Unassembled WGS sequence"/>
</dbReference>
<protein>
    <submittedName>
        <fullName evidence="3">Uncharacterized protein</fullName>
    </submittedName>
</protein>
<reference evidence="3" key="1">
    <citation type="journal article" date="2020" name="bioRxiv">
        <title>Comparative genomics of Chlamydomonas.</title>
        <authorList>
            <person name="Craig R.J."/>
            <person name="Hasan A.R."/>
            <person name="Ness R.W."/>
            <person name="Keightley P.D."/>
        </authorList>
    </citation>
    <scope>NUCLEOTIDE SEQUENCE</scope>
    <source>
        <strain evidence="3">SAG 7.73</strain>
    </source>
</reference>
<evidence type="ECO:0000313" key="3">
    <source>
        <dbReference type="EMBL" id="KAG2439938.1"/>
    </source>
</evidence>
<keyword evidence="2" id="KW-0812">Transmembrane</keyword>
<dbReference type="PANTHER" id="PTHR36771:SF2">
    <property type="entry name" value="POTASSIUM TRANSPORTER"/>
    <property type="match status" value="1"/>
</dbReference>
<dbReference type="EMBL" id="JAEHOC010000007">
    <property type="protein sequence ID" value="KAG2439938.1"/>
    <property type="molecule type" value="Genomic_DNA"/>
</dbReference>
<evidence type="ECO:0000256" key="2">
    <source>
        <dbReference type="SAM" id="Phobius"/>
    </source>
</evidence>
<name>A0A835TB71_CHLIN</name>
<dbReference type="AlphaFoldDB" id="A0A835TB71"/>
<dbReference type="OrthoDB" id="5845at2759"/>
<accession>A0A835TB71</accession>
<sequence>MMALQRQHVAGARPQLASRPRVVKVNALFRSKTVVVEEEKPVTTKGAKGKAKAPEPAPKRKEPSGLSQALNAFDFTSTRSAKDADLLYEAKYGDRGTDGKMTPEQYQALRRKVIGTAKDYWKDWVEEEQVKNIKTYYKPEDAGGTVPYLPLLVGVVGLMLAATVYVVAQTS</sequence>
<evidence type="ECO:0000256" key="1">
    <source>
        <dbReference type="SAM" id="MobiDB-lite"/>
    </source>
</evidence>
<keyword evidence="2" id="KW-0472">Membrane</keyword>
<feature type="region of interest" description="Disordered" evidence="1">
    <location>
        <begin position="37"/>
        <end position="67"/>
    </location>
</feature>
<proteinExistence type="predicted"/>
<keyword evidence="4" id="KW-1185">Reference proteome</keyword>
<feature type="transmembrane region" description="Helical" evidence="2">
    <location>
        <begin position="148"/>
        <end position="168"/>
    </location>
</feature>
<organism evidence="3 4">
    <name type="scientific">Chlamydomonas incerta</name>
    <dbReference type="NCBI Taxonomy" id="51695"/>
    <lineage>
        <taxon>Eukaryota</taxon>
        <taxon>Viridiplantae</taxon>
        <taxon>Chlorophyta</taxon>
        <taxon>core chlorophytes</taxon>
        <taxon>Chlorophyceae</taxon>
        <taxon>CS clade</taxon>
        <taxon>Chlamydomonadales</taxon>
        <taxon>Chlamydomonadaceae</taxon>
        <taxon>Chlamydomonas</taxon>
    </lineage>
</organism>
<evidence type="ECO:0000313" key="4">
    <source>
        <dbReference type="Proteomes" id="UP000650467"/>
    </source>
</evidence>
<gene>
    <name evidence="3" type="ORF">HXX76_004057</name>
</gene>
<dbReference type="PANTHER" id="PTHR36771">
    <property type="entry name" value="POTASSIUM TRANSPORTER"/>
    <property type="match status" value="1"/>
</dbReference>